<accession>A0ABW4VQV9</accession>
<evidence type="ECO:0008006" key="4">
    <source>
        <dbReference type="Google" id="ProtNLM"/>
    </source>
</evidence>
<keyword evidence="3" id="KW-1185">Reference proteome</keyword>
<evidence type="ECO:0000256" key="1">
    <source>
        <dbReference type="SAM" id="SignalP"/>
    </source>
</evidence>
<dbReference type="Proteomes" id="UP001597361">
    <property type="component" value="Unassembled WGS sequence"/>
</dbReference>
<evidence type="ECO:0000313" key="2">
    <source>
        <dbReference type="EMBL" id="MFD2035145.1"/>
    </source>
</evidence>
<protein>
    <recommendedName>
        <fullName evidence="4">Peptidase family M23</fullName>
    </recommendedName>
</protein>
<comment type="caution">
    <text evidence="2">The sequence shown here is derived from an EMBL/GenBank/DDBJ whole genome shotgun (WGS) entry which is preliminary data.</text>
</comment>
<organism evidence="2 3">
    <name type="scientific">Belliella marina</name>
    <dbReference type="NCBI Taxonomy" id="1644146"/>
    <lineage>
        <taxon>Bacteria</taxon>
        <taxon>Pseudomonadati</taxon>
        <taxon>Bacteroidota</taxon>
        <taxon>Cytophagia</taxon>
        <taxon>Cytophagales</taxon>
        <taxon>Cyclobacteriaceae</taxon>
        <taxon>Belliella</taxon>
    </lineage>
</organism>
<dbReference type="InterPro" id="IPR011055">
    <property type="entry name" value="Dup_hybrid_motif"/>
</dbReference>
<proteinExistence type="predicted"/>
<reference evidence="3" key="1">
    <citation type="journal article" date="2019" name="Int. J. Syst. Evol. Microbiol.">
        <title>The Global Catalogue of Microorganisms (GCM) 10K type strain sequencing project: providing services to taxonomists for standard genome sequencing and annotation.</title>
        <authorList>
            <consortium name="The Broad Institute Genomics Platform"/>
            <consortium name="The Broad Institute Genome Sequencing Center for Infectious Disease"/>
            <person name="Wu L."/>
            <person name="Ma J."/>
        </authorList>
    </citation>
    <scope>NUCLEOTIDE SEQUENCE [LARGE SCALE GENOMIC DNA]</scope>
    <source>
        <strain evidence="3">CGMCC 1.15180</strain>
    </source>
</reference>
<dbReference type="Gene3D" id="2.70.70.10">
    <property type="entry name" value="Glucose Permease (Domain IIA)"/>
    <property type="match status" value="1"/>
</dbReference>
<name>A0ABW4VQV9_9BACT</name>
<feature type="signal peptide" evidence="1">
    <location>
        <begin position="1"/>
        <end position="20"/>
    </location>
</feature>
<evidence type="ECO:0000313" key="3">
    <source>
        <dbReference type="Proteomes" id="UP001597361"/>
    </source>
</evidence>
<feature type="chain" id="PRO_5045143719" description="Peptidase family M23" evidence="1">
    <location>
        <begin position="21"/>
        <end position="298"/>
    </location>
</feature>
<dbReference type="EMBL" id="JBHUHR010000027">
    <property type="protein sequence ID" value="MFD2035145.1"/>
    <property type="molecule type" value="Genomic_DNA"/>
</dbReference>
<sequence length="298" mass="34263">MNRIFCILIAALLFPSLVNAQVNLYIKKDKNGEKILVSENSDIFPYSIIINLQEFENLEIREVSGRYFIAQPGKNVLAKMKIKDPAKPLKLEYTSQVVRGKYNPNFNDNMPFLLPVPEGIEVTVSKPIKEEEIDLGDLDKKSAGVMIHFKEPTFICAPRKGIVTQINDNKNANWDQDSFEEENNFIEFYHEDGTFSRLYVFRSKTSRVKVGDVVYPGMELAESAVLDQQVDPYVRFVRLITVKDGYNLKQKHMEVAFVSSSKSSLKPENGFKMISVHPKKWITSEMSNKEIKKYMPYL</sequence>
<dbReference type="RefSeq" id="WP_376885904.1">
    <property type="nucleotide sequence ID" value="NZ_JBHUHR010000027.1"/>
</dbReference>
<keyword evidence="1" id="KW-0732">Signal</keyword>
<gene>
    <name evidence="2" type="ORF">ACFSKL_10100</name>
</gene>